<dbReference type="GO" id="GO:0016151">
    <property type="term" value="F:nickel cation binding"/>
    <property type="evidence" value="ECO:0007669"/>
    <property type="project" value="UniProtKB-UniRule"/>
</dbReference>
<evidence type="ECO:0000313" key="5">
    <source>
        <dbReference type="EMBL" id="SDG29642.1"/>
    </source>
</evidence>
<comment type="similarity">
    <text evidence="1 3">Belongs to the UreD family.</text>
</comment>
<evidence type="ECO:0000313" key="6">
    <source>
        <dbReference type="Proteomes" id="UP000198967"/>
    </source>
</evidence>
<dbReference type="OrthoDB" id="8677206at2"/>
<dbReference type="InterPro" id="IPR002669">
    <property type="entry name" value="UreD"/>
</dbReference>
<comment type="subunit">
    <text evidence="3">UreD, UreF and UreG form a complex that acts as a GTP-hydrolysis-dependent molecular chaperone, activating the urease apoprotein by helping to assemble the nickel containing metallocenter of UreC. The UreE protein probably delivers the nickel.</text>
</comment>
<dbReference type="Proteomes" id="UP000198967">
    <property type="component" value="Unassembled WGS sequence"/>
</dbReference>
<keyword evidence="3" id="KW-0996">Nickel insertion</keyword>
<accession>A0A1G7T3G0</accession>
<evidence type="ECO:0000256" key="1">
    <source>
        <dbReference type="ARBA" id="ARBA00007177"/>
    </source>
</evidence>
<comment type="function">
    <text evidence="3">Required for maturation of urease via the functional incorporation of the urease nickel metallocenter.</text>
</comment>
<evidence type="ECO:0000256" key="2">
    <source>
        <dbReference type="ARBA" id="ARBA00023186"/>
    </source>
</evidence>
<dbReference type="PANTHER" id="PTHR33643">
    <property type="entry name" value="UREASE ACCESSORY PROTEIN D"/>
    <property type="match status" value="1"/>
</dbReference>
<reference evidence="5 6" key="1">
    <citation type="submission" date="2016-10" db="EMBL/GenBank/DDBJ databases">
        <authorList>
            <person name="de Groot N.N."/>
        </authorList>
    </citation>
    <scope>NUCLEOTIDE SEQUENCE [LARGE SCALE GENOMIC DNA]</scope>
    <source>
        <strain evidence="5 6">CGMCC 4.3143</strain>
    </source>
</reference>
<feature type="region of interest" description="Disordered" evidence="4">
    <location>
        <begin position="243"/>
        <end position="270"/>
    </location>
</feature>
<evidence type="ECO:0000256" key="3">
    <source>
        <dbReference type="HAMAP-Rule" id="MF_01384"/>
    </source>
</evidence>
<keyword evidence="6" id="KW-1185">Reference proteome</keyword>
<dbReference type="HAMAP" id="MF_01384">
    <property type="entry name" value="UreD"/>
    <property type="match status" value="1"/>
</dbReference>
<dbReference type="PANTHER" id="PTHR33643:SF1">
    <property type="entry name" value="UREASE ACCESSORY PROTEIN D"/>
    <property type="match status" value="1"/>
</dbReference>
<keyword evidence="2 3" id="KW-0143">Chaperone</keyword>
<protein>
    <recommendedName>
        <fullName evidence="3">Urease accessory protein UreD</fullName>
    </recommendedName>
</protein>
<feature type="compositionally biased region" description="Polar residues" evidence="4">
    <location>
        <begin position="261"/>
        <end position="270"/>
    </location>
</feature>
<name>A0A1G7T3G0_PSEOR</name>
<evidence type="ECO:0000256" key="4">
    <source>
        <dbReference type="SAM" id="MobiDB-lite"/>
    </source>
</evidence>
<dbReference type="GO" id="GO:0005737">
    <property type="term" value="C:cytoplasm"/>
    <property type="evidence" value="ECO:0007669"/>
    <property type="project" value="UniProtKB-SubCell"/>
</dbReference>
<keyword evidence="3" id="KW-0963">Cytoplasm</keyword>
<dbReference type="RefSeq" id="WP_093085561.1">
    <property type="nucleotide sequence ID" value="NZ_FNBE01000010.1"/>
</dbReference>
<organism evidence="5 6">
    <name type="scientific">Pseudonocardia oroxyli</name>
    <dbReference type="NCBI Taxonomy" id="366584"/>
    <lineage>
        <taxon>Bacteria</taxon>
        <taxon>Bacillati</taxon>
        <taxon>Actinomycetota</taxon>
        <taxon>Actinomycetes</taxon>
        <taxon>Pseudonocardiales</taxon>
        <taxon>Pseudonocardiaceae</taxon>
        <taxon>Pseudonocardia</taxon>
    </lineage>
</organism>
<dbReference type="EMBL" id="FNBE01000010">
    <property type="protein sequence ID" value="SDG29642.1"/>
    <property type="molecule type" value="Genomic_DNA"/>
</dbReference>
<dbReference type="AlphaFoldDB" id="A0A1G7T3G0"/>
<dbReference type="STRING" id="366584.SAMN05216377_110185"/>
<comment type="subcellular location">
    <subcellularLocation>
        <location evidence="3">Cytoplasm</location>
    </subcellularLocation>
</comment>
<dbReference type="Pfam" id="PF01774">
    <property type="entry name" value="UreD"/>
    <property type="match status" value="1"/>
</dbReference>
<proteinExistence type="inferred from homology"/>
<sequence>MRARALLTVERVGDRSVVRELRSQSPLSLVPRRGTAATLDPAATVHLVGSATTPLGGDDVELAVHVGPAAKLVLTGVAAAVALAGTSSLTLRFTLDEGATLQYLPEPTVVTARADHHTLLRTELHETARVRLREILVGGRAGEQPGRYRGTTRVATGLGSCPVLHQTQEFGDPALQASSAVLAGNRVLGTEVLLWGADGEAATGESWALTPLARRGSLATAVGPDAVSTQRALAQAVAAHPGWAESSSERTLRSLGMSENAVRSTTEETP</sequence>
<gene>
    <name evidence="3" type="primary">ureD</name>
    <name evidence="5" type="ORF">SAMN05216377_110185</name>
</gene>